<reference evidence="1" key="1">
    <citation type="submission" date="2018-02" db="EMBL/GenBank/DDBJ databases">
        <title>Rhizophora mucronata_Transcriptome.</title>
        <authorList>
            <person name="Meera S.P."/>
            <person name="Sreeshan A."/>
            <person name="Augustine A."/>
        </authorList>
    </citation>
    <scope>NUCLEOTIDE SEQUENCE</scope>
    <source>
        <tissue evidence="1">Leaf</tissue>
    </source>
</reference>
<dbReference type="EMBL" id="GGEC01054489">
    <property type="protein sequence ID" value="MBX34973.1"/>
    <property type="molecule type" value="Transcribed_RNA"/>
</dbReference>
<accession>A0A2P2MXM6</accession>
<name>A0A2P2MXM6_RHIMU</name>
<evidence type="ECO:0000313" key="1">
    <source>
        <dbReference type="EMBL" id="MBX34973.1"/>
    </source>
</evidence>
<protein>
    <submittedName>
        <fullName evidence="1">Uncharacterized protein</fullName>
    </submittedName>
</protein>
<dbReference type="AlphaFoldDB" id="A0A2P2MXM6"/>
<organism evidence="1">
    <name type="scientific">Rhizophora mucronata</name>
    <name type="common">Asiatic mangrove</name>
    <dbReference type="NCBI Taxonomy" id="61149"/>
    <lineage>
        <taxon>Eukaryota</taxon>
        <taxon>Viridiplantae</taxon>
        <taxon>Streptophyta</taxon>
        <taxon>Embryophyta</taxon>
        <taxon>Tracheophyta</taxon>
        <taxon>Spermatophyta</taxon>
        <taxon>Magnoliopsida</taxon>
        <taxon>eudicotyledons</taxon>
        <taxon>Gunneridae</taxon>
        <taxon>Pentapetalae</taxon>
        <taxon>rosids</taxon>
        <taxon>fabids</taxon>
        <taxon>Malpighiales</taxon>
        <taxon>Rhizophoraceae</taxon>
        <taxon>Rhizophora</taxon>
    </lineage>
</organism>
<proteinExistence type="predicted"/>
<sequence length="32" mass="3395">MASGLIGHTELCLHMPPSIALATRGHLQGLRL</sequence>